<evidence type="ECO:0000313" key="15">
    <source>
        <dbReference type="EMBL" id="KIP12317.1"/>
    </source>
</evidence>
<sequence length="615" mass="68389">MAIPELTKGICQRIHNAREGEENDQATNSHPTMQILSIKKVGQTTGQNATDRYRVIVSDGEYFLQAMLATQINALIESGDLTKNSIVVVDKCTCNPVADGKKLLIILELSVVTSTAPKIGNPVALQGPPGEGKPVSSASGTPVPQQQPQQTATSSSTMRPPTTKPTPAPPKPAACSRPNLFPIEGLSPYQNNWTIRAKVKQKSDIRTYSNQKGEGKFFSVTLMDDTGEIKATAFNQGVDELYPKLEEGNTYYISKARVNLAKKKFNTVNNDYELGLERSTTVEECHDGDIIQEKYDFVALDKLNDKNKDDQIDVLGIVKDCGELTEFTSKANNTLKKRELTIVDRSGASVRLTLWGRQAEKFEAEGDAIVAWKSVKVGDFGGRSLSMISTSSMEINPDIPDAHVLRGWYDAEGITQQFQPQTSTSFSGSNTVFNRSEIRYLDDVRNSTIGQEKPEYFSARATIMHIKADNIAYPACQSEGCSKKVTQQNEDEGWRCEKCDKVWPKPQYRYIMAMAVADHSGQAWFQGFNDVGNIIFGKSADELMNLKADNENEFTKVLEDAVGTMYNFTCRAKTEIYAEQSRVRYGVQKILPLNYKEEGNYLKELLSSPWAQQTF</sequence>
<dbReference type="InterPro" id="IPR012340">
    <property type="entry name" value="NA-bd_OB-fold"/>
</dbReference>
<dbReference type="STRING" id="745531.A0A0C3SE15"/>
<dbReference type="CDD" id="cd04474">
    <property type="entry name" value="RPA1_DBD_A"/>
    <property type="match status" value="1"/>
</dbReference>
<feature type="region of interest" description="Disordered" evidence="10">
    <location>
        <begin position="118"/>
        <end position="181"/>
    </location>
</feature>
<evidence type="ECO:0000256" key="9">
    <source>
        <dbReference type="RuleBase" id="RU364130"/>
    </source>
</evidence>
<feature type="domain" description="Replication factor-A protein 1 N-terminal" evidence="12">
    <location>
        <begin position="7"/>
        <end position="114"/>
    </location>
</feature>
<dbReference type="GO" id="GO:0006260">
    <property type="term" value="P:DNA replication"/>
    <property type="evidence" value="ECO:0007669"/>
    <property type="project" value="UniProtKB-KW"/>
</dbReference>
<dbReference type="Gene3D" id="2.40.50.140">
    <property type="entry name" value="Nucleic acid-binding proteins"/>
    <property type="match status" value="4"/>
</dbReference>
<protein>
    <recommendedName>
        <fullName evidence="9">Replication protein A subunit</fullName>
    </recommendedName>
</protein>
<evidence type="ECO:0000256" key="1">
    <source>
        <dbReference type="ARBA" id="ARBA00004123"/>
    </source>
</evidence>
<dbReference type="GO" id="GO:0008270">
    <property type="term" value="F:zinc ion binding"/>
    <property type="evidence" value="ECO:0007669"/>
    <property type="project" value="UniProtKB-KW"/>
</dbReference>
<dbReference type="InterPro" id="IPR004591">
    <property type="entry name" value="Rfa1"/>
</dbReference>
<organism evidence="15 16">
    <name type="scientific">Phlebiopsis gigantea (strain 11061_1 CR5-6)</name>
    <name type="common">White-rot fungus</name>
    <name type="synonym">Peniophora gigantea</name>
    <dbReference type="NCBI Taxonomy" id="745531"/>
    <lineage>
        <taxon>Eukaryota</taxon>
        <taxon>Fungi</taxon>
        <taxon>Dikarya</taxon>
        <taxon>Basidiomycota</taxon>
        <taxon>Agaricomycotina</taxon>
        <taxon>Agaricomycetes</taxon>
        <taxon>Polyporales</taxon>
        <taxon>Phanerochaetaceae</taxon>
        <taxon>Phlebiopsis</taxon>
    </lineage>
</organism>
<dbReference type="PANTHER" id="PTHR47165">
    <property type="entry name" value="OS03G0429900 PROTEIN"/>
    <property type="match status" value="1"/>
</dbReference>
<feature type="domain" description="Replication protein A OB" evidence="14">
    <location>
        <begin position="300"/>
        <end position="396"/>
    </location>
</feature>
<evidence type="ECO:0000256" key="2">
    <source>
        <dbReference type="ARBA" id="ARBA00005690"/>
    </source>
</evidence>
<dbReference type="HOGENOM" id="CLU_012393_2_1_1"/>
<dbReference type="OrthoDB" id="1751331at2759"/>
<name>A0A0C3SE15_PHLG1</name>
<evidence type="ECO:0000259" key="12">
    <source>
        <dbReference type="Pfam" id="PF04057"/>
    </source>
</evidence>
<keyword evidence="8 9" id="KW-0539">Nucleus</keyword>
<dbReference type="SUPFAM" id="SSF50249">
    <property type="entry name" value="Nucleic acid-binding proteins"/>
    <property type="match status" value="4"/>
</dbReference>
<dbReference type="FunFam" id="2.40.50.140:FF:000090">
    <property type="entry name" value="Replication protein A subunit"/>
    <property type="match status" value="1"/>
</dbReference>
<dbReference type="CDD" id="cd04477">
    <property type="entry name" value="RPA1N"/>
    <property type="match status" value="1"/>
</dbReference>
<dbReference type="EMBL" id="KN840440">
    <property type="protein sequence ID" value="KIP12317.1"/>
    <property type="molecule type" value="Genomic_DNA"/>
</dbReference>
<dbReference type="Proteomes" id="UP000053257">
    <property type="component" value="Unassembled WGS sequence"/>
</dbReference>
<dbReference type="CDD" id="cd04476">
    <property type="entry name" value="RPA1_DBD_C"/>
    <property type="match status" value="1"/>
</dbReference>
<dbReference type="GO" id="GO:0006310">
    <property type="term" value="P:DNA recombination"/>
    <property type="evidence" value="ECO:0007669"/>
    <property type="project" value="InterPro"/>
</dbReference>
<dbReference type="GO" id="GO:0005662">
    <property type="term" value="C:DNA replication factor A complex"/>
    <property type="evidence" value="ECO:0007669"/>
    <property type="project" value="UniProtKB-ARBA"/>
</dbReference>
<dbReference type="FunFam" id="2.40.50.140:FF:000117">
    <property type="entry name" value="Replication protein A subunit"/>
    <property type="match status" value="1"/>
</dbReference>
<dbReference type="Pfam" id="PF16900">
    <property type="entry name" value="REPA_OB_2"/>
    <property type="match status" value="1"/>
</dbReference>
<dbReference type="PANTHER" id="PTHR47165:SF4">
    <property type="entry name" value="OS03G0429900 PROTEIN"/>
    <property type="match status" value="1"/>
</dbReference>
<feature type="domain" description="OB" evidence="11">
    <location>
        <begin position="193"/>
        <end position="273"/>
    </location>
</feature>
<keyword evidence="5 9" id="KW-0863">Zinc-finger</keyword>
<evidence type="ECO:0000256" key="4">
    <source>
        <dbReference type="ARBA" id="ARBA00022723"/>
    </source>
</evidence>
<dbReference type="GO" id="GO:0006281">
    <property type="term" value="P:DNA repair"/>
    <property type="evidence" value="ECO:0007669"/>
    <property type="project" value="InterPro"/>
</dbReference>
<evidence type="ECO:0000259" key="13">
    <source>
        <dbReference type="Pfam" id="PF08646"/>
    </source>
</evidence>
<keyword evidence="3 9" id="KW-0235">DNA replication</keyword>
<dbReference type="GO" id="GO:0007004">
    <property type="term" value="P:telomere maintenance via telomerase"/>
    <property type="evidence" value="ECO:0007669"/>
    <property type="project" value="UniProtKB-ARBA"/>
</dbReference>
<comment type="subcellular location">
    <subcellularLocation>
        <location evidence="1 9">Nucleus</location>
    </subcellularLocation>
</comment>
<proteinExistence type="inferred from homology"/>
<comment type="subunit">
    <text evidence="9">Component of the heterotrimeric canonical replication protein A complex (RPA).</text>
</comment>
<keyword evidence="7 9" id="KW-0238">DNA-binding</keyword>
<evidence type="ECO:0000259" key="11">
    <source>
        <dbReference type="Pfam" id="PF01336"/>
    </source>
</evidence>
<comment type="similarity">
    <text evidence="2 9">Belongs to the replication factor A protein 1 family.</text>
</comment>
<evidence type="ECO:0000256" key="6">
    <source>
        <dbReference type="ARBA" id="ARBA00022833"/>
    </source>
</evidence>
<evidence type="ECO:0000256" key="5">
    <source>
        <dbReference type="ARBA" id="ARBA00022771"/>
    </source>
</evidence>
<feature type="domain" description="Replication factor A C-terminal" evidence="13">
    <location>
        <begin position="456"/>
        <end position="602"/>
    </location>
</feature>
<feature type="compositionally biased region" description="Pro residues" evidence="10">
    <location>
        <begin position="162"/>
        <end position="172"/>
    </location>
</feature>
<dbReference type="InterPro" id="IPR031657">
    <property type="entry name" value="REPA_OB_2"/>
</dbReference>
<evidence type="ECO:0000256" key="3">
    <source>
        <dbReference type="ARBA" id="ARBA00022705"/>
    </source>
</evidence>
<evidence type="ECO:0000259" key="14">
    <source>
        <dbReference type="Pfam" id="PF16900"/>
    </source>
</evidence>
<dbReference type="InterPro" id="IPR047192">
    <property type="entry name" value="Euk_RPA1_DBD_C"/>
</dbReference>
<evidence type="ECO:0000313" key="16">
    <source>
        <dbReference type="Proteomes" id="UP000053257"/>
    </source>
</evidence>
<dbReference type="Pfam" id="PF01336">
    <property type="entry name" value="tRNA_anti-codon"/>
    <property type="match status" value="1"/>
</dbReference>
<dbReference type="Pfam" id="PF08646">
    <property type="entry name" value="Rep_fac-A_C"/>
    <property type="match status" value="1"/>
</dbReference>
<dbReference type="FunFam" id="2.40.50.140:FF:000041">
    <property type="entry name" value="Replication protein A subunit"/>
    <property type="match status" value="1"/>
</dbReference>
<keyword evidence="4 9" id="KW-0479">Metal-binding</keyword>
<keyword evidence="16" id="KW-1185">Reference proteome</keyword>
<comment type="function">
    <text evidence="9">As part of the replication protein A (RPA/RP-A), a single-stranded DNA-binding heterotrimeric complex, may play an essential role in DNA replication, recombination and repair. Binds and stabilizes single-stranded DNA intermediates, preventing complementary DNA reannealing and recruiting different proteins involved in DNA metabolism.</text>
</comment>
<keyword evidence="6 9" id="KW-0862">Zinc</keyword>
<dbReference type="Pfam" id="PF04057">
    <property type="entry name" value="Rep-A_N"/>
    <property type="match status" value="1"/>
</dbReference>
<dbReference type="NCBIfam" id="TIGR00617">
    <property type="entry name" value="rpa1"/>
    <property type="match status" value="1"/>
</dbReference>
<dbReference type="GO" id="GO:0000781">
    <property type="term" value="C:chromosome, telomeric region"/>
    <property type="evidence" value="ECO:0007669"/>
    <property type="project" value="UniProtKB-ARBA"/>
</dbReference>
<dbReference type="InterPro" id="IPR013955">
    <property type="entry name" value="Rep_factor-A_C"/>
</dbReference>
<dbReference type="GO" id="GO:0003677">
    <property type="term" value="F:DNA binding"/>
    <property type="evidence" value="ECO:0007669"/>
    <property type="project" value="UniProtKB-KW"/>
</dbReference>
<feature type="compositionally biased region" description="Low complexity" evidence="10">
    <location>
        <begin position="139"/>
        <end position="161"/>
    </location>
</feature>
<dbReference type="InterPro" id="IPR004365">
    <property type="entry name" value="NA-bd_OB_tRNA"/>
</dbReference>
<evidence type="ECO:0000256" key="10">
    <source>
        <dbReference type="SAM" id="MobiDB-lite"/>
    </source>
</evidence>
<evidence type="ECO:0000256" key="7">
    <source>
        <dbReference type="ARBA" id="ARBA00023125"/>
    </source>
</evidence>
<dbReference type="InterPro" id="IPR007199">
    <property type="entry name" value="Rep_factor-A_N"/>
</dbReference>
<reference evidence="15 16" key="1">
    <citation type="journal article" date="2014" name="PLoS Genet.">
        <title>Analysis of the Phlebiopsis gigantea genome, transcriptome and secretome provides insight into its pioneer colonization strategies of wood.</title>
        <authorList>
            <person name="Hori C."/>
            <person name="Ishida T."/>
            <person name="Igarashi K."/>
            <person name="Samejima M."/>
            <person name="Suzuki H."/>
            <person name="Master E."/>
            <person name="Ferreira P."/>
            <person name="Ruiz-Duenas F.J."/>
            <person name="Held B."/>
            <person name="Canessa P."/>
            <person name="Larrondo L.F."/>
            <person name="Schmoll M."/>
            <person name="Druzhinina I.S."/>
            <person name="Kubicek C.P."/>
            <person name="Gaskell J.A."/>
            <person name="Kersten P."/>
            <person name="St John F."/>
            <person name="Glasner J."/>
            <person name="Sabat G."/>
            <person name="Splinter BonDurant S."/>
            <person name="Syed K."/>
            <person name="Yadav J."/>
            <person name="Mgbeahuruike A.C."/>
            <person name="Kovalchuk A."/>
            <person name="Asiegbu F.O."/>
            <person name="Lackner G."/>
            <person name="Hoffmeister D."/>
            <person name="Rencoret J."/>
            <person name="Gutierrez A."/>
            <person name="Sun H."/>
            <person name="Lindquist E."/>
            <person name="Barry K."/>
            <person name="Riley R."/>
            <person name="Grigoriev I.V."/>
            <person name="Henrissat B."/>
            <person name="Kues U."/>
            <person name="Berka R.M."/>
            <person name="Martinez A.T."/>
            <person name="Covert S.F."/>
            <person name="Blanchette R.A."/>
            <person name="Cullen D."/>
        </authorList>
    </citation>
    <scope>NUCLEOTIDE SEQUENCE [LARGE SCALE GENOMIC DNA]</scope>
    <source>
        <strain evidence="15 16">11061_1 CR5-6</strain>
    </source>
</reference>
<dbReference type="FunFam" id="2.40.50.140:FF:000064">
    <property type="entry name" value="Replication protein A subunit"/>
    <property type="match status" value="1"/>
</dbReference>
<dbReference type="AlphaFoldDB" id="A0A0C3SE15"/>
<accession>A0A0C3SE15</accession>
<gene>
    <name evidence="15" type="ORF">PHLGIDRAFT_124212</name>
</gene>
<dbReference type="CDD" id="cd04475">
    <property type="entry name" value="RPA1_DBD_B"/>
    <property type="match status" value="1"/>
</dbReference>
<evidence type="ECO:0000256" key="8">
    <source>
        <dbReference type="ARBA" id="ARBA00023242"/>
    </source>
</evidence>